<feature type="region of interest" description="Disordered" evidence="1">
    <location>
        <begin position="485"/>
        <end position="514"/>
    </location>
</feature>
<evidence type="ECO:0000256" key="1">
    <source>
        <dbReference type="SAM" id="MobiDB-lite"/>
    </source>
</evidence>
<evidence type="ECO:0000313" key="2">
    <source>
        <dbReference type="EMBL" id="AKH46586.1"/>
    </source>
</evidence>
<name>A0A0F7L6D1_9VIRU</name>
<reference evidence="2" key="2">
    <citation type="submission" date="2015-03" db="EMBL/GenBank/DDBJ databases">
        <authorList>
            <person name="Chow C.-E.T."/>
            <person name="Winget D.M."/>
            <person name="White R.A.III."/>
            <person name="Hallam S.J."/>
            <person name="Suttle C.A."/>
        </authorList>
    </citation>
    <scope>NUCLEOTIDE SEQUENCE</scope>
    <source>
        <strain evidence="2">Anoxic2_1</strain>
    </source>
</reference>
<protein>
    <submittedName>
        <fullName evidence="2">Uncharacterized protein</fullName>
    </submittedName>
</protein>
<organism evidence="2">
    <name type="scientific">uncultured marine virus</name>
    <dbReference type="NCBI Taxonomy" id="186617"/>
    <lineage>
        <taxon>Viruses</taxon>
        <taxon>environmental samples</taxon>
    </lineage>
</organism>
<sequence length="514" mass="53995">MTAAVTRELSIVYGTLTIGGTTDRLIDGKWKYDRGYEQTAVECEFVTTAATEAAFATEVAAVEAAFATPRARLRVIQGSQTLLDFDPSTNSGFNATPQIVKVGNVADTGRSRRYRVRITVDMPADLSGQNGRRSSTVEVSAAASGRRTMRVTGVYTALSGNSARTQYAASIDAYAGTLIASLGGTWELVAEPTAKADDTDKVLEFDRVYQEIVYAQSSGGANDSEIFDQRFLITRTKLAPGDDPSKGAQRLVELAVSYSASIAKGVTDIVGKWENSIRPYILAEVQSAAGTGSLAVIQDSPQFNYDDNKIAATMSVLAVSGSSFLAGTVTTEDRYESGKVPVPVWDGGYHTKYMMPTKATTVRRITRQWRELSGGGGGGGGGGFVPDLFQWGAGLMGGVQQGLANQMGGFGIGNAGPVGKIMITPAGGGGGGNSGTTGDWGEDRTGFDHWMRGGRSVSPMVLGLPGEQISVLDHMEWDEYTGADEPASVAASADSDEGGPLGDLAPQDTTGVEF</sequence>
<proteinExistence type="predicted"/>
<accession>A0A0F7L6D1</accession>
<reference evidence="2" key="1">
    <citation type="journal article" date="2015" name="Front. Microbiol.">
        <title>Combining genomic sequencing methods to explore viral diversity and reveal potential virus-host interactions.</title>
        <authorList>
            <person name="Chow C.E."/>
            <person name="Winget D.M."/>
            <person name="White R.A.III."/>
            <person name="Hallam S.J."/>
            <person name="Suttle C.A."/>
        </authorList>
    </citation>
    <scope>NUCLEOTIDE SEQUENCE</scope>
    <source>
        <strain evidence="2">Anoxic2_1</strain>
    </source>
</reference>
<dbReference type="EMBL" id="KR029585">
    <property type="protein sequence ID" value="AKH46586.1"/>
    <property type="molecule type" value="Genomic_DNA"/>
</dbReference>